<dbReference type="SUPFAM" id="SSF51161">
    <property type="entry name" value="Trimeric LpxA-like enzymes"/>
    <property type="match status" value="1"/>
</dbReference>
<keyword evidence="4" id="KW-1185">Reference proteome</keyword>
<comment type="similarity">
    <text evidence="1">Belongs to the transferase hexapeptide repeat family.</text>
</comment>
<organism evidence="3 4">
    <name type="scientific">Polaribacter aquimarinus</name>
    <dbReference type="NCBI Taxonomy" id="2100726"/>
    <lineage>
        <taxon>Bacteria</taxon>
        <taxon>Pseudomonadati</taxon>
        <taxon>Bacteroidota</taxon>
        <taxon>Flavobacteriia</taxon>
        <taxon>Flavobacteriales</taxon>
        <taxon>Flavobacteriaceae</taxon>
    </lineage>
</organism>
<gene>
    <name evidence="3" type="ORF">DIS07_03905</name>
</gene>
<evidence type="ECO:0000313" key="4">
    <source>
        <dbReference type="Proteomes" id="UP000245670"/>
    </source>
</evidence>
<accession>A0A2U2JB84</accession>
<dbReference type="NCBIfam" id="NF007797">
    <property type="entry name" value="PRK10502.1"/>
    <property type="match status" value="1"/>
</dbReference>
<dbReference type="PANTHER" id="PTHR23416">
    <property type="entry name" value="SIALIC ACID SYNTHASE-RELATED"/>
    <property type="match status" value="1"/>
</dbReference>
<dbReference type="InterPro" id="IPR051159">
    <property type="entry name" value="Hexapeptide_acetyltransf"/>
</dbReference>
<dbReference type="GO" id="GO:0005829">
    <property type="term" value="C:cytosol"/>
    <property type="evidence" value="ECO:0007669"/>
    <property type="project" value="TreeGrafter"/>
</dbReference>
<sequence>MSKEIQELNKFNLPTNFRGRNAFVVQLWWIIQGVFFRNSPQFMYGFRNFLLRLFGAKIGKNVIIRPTVRVTYPWKISIGDFSWIGDEVNLYSLGEIEIGKNVVISQKSYLCTGSHDYLKPNFPIFVKKITIQDQCWLATDVFVAPGVTIKEGTVVGSRSSVYKDLPSNKVCIGTPAKIIRERISE</sequence>
<dbReference type="RefSeq" id="WP_109403931.1">
    <property type="nucleotide sequence ID" value="NZ_QFFG01000002.1"/>
</dbReference>
<comment type="caution">
    <text evidence="3">The sequence shown here is derived from an EMBL/GenBank/DDBJ whole genome shotgun (WGS) entry which is preliminary data.</text>
</comment>
<dbReference type="AlphaFoldDB" id="A0A2U2JB84"/>
<evidence type="ECO:0000256" key="1">
    <source>
        <dbReference type="ARBA" id="ARBA00007274"/>
    </source>
</evidence>
<dbReference type="Gene3D" id="2.160.10.10">
    <property type="entry name" value="Hexapeptide repeat proteins"/>
    <property type="match status" value="1"/>
</dbReference>
<evidence type="ECO:0000313" key="3">
    <source>
        <dbReference type="EMBL" id="PWG05597.1"/>
    </source>
</evidence>
<dbReference type="InterPro" id="IPR011004">
    <property type="entry name" value="Trimer_LpxA-like_sf"/>
</dbReference>
<name>A0A2U2JB84_9FLAO</name>
<dbReference type="OrthoDB" id="9814490at2"/>
<protein>
    <submittedName>
        <fullName evidence="3">Colanic acid biosynthesis acetyltransferase WcaF</fullName>
    </submittedName>
</protein>
<proteinExistence type="inferred from homology"/>
<evidence type="ECO:0000256" key="2">
    <source>
        <dbReference type="ARBA" id="ARBA00022679"/>
    </source>
</evidence>
<dbReference type="Proteomes" id="UP000245670">
    <property type="component" value="Unassembled WGS sequence"/>
</dbReference>
<dbReference type="CDD" id="cd05825">
    <property type="entry name" value="LbH_wcaF_like"/>
    <property type="match status" value="1"/>
</dbReference>
<dbReference type="EMBL" id="QFFG01000002">
    <property type="protein sequence ID" value="PWG05597.1"/>
    <property type="molecule type" value="Genomic_DNA"/>
</dbReference>
<dbReference type="PANTHER" id="PTHR23416:SF23">
    <property type="entry name" value="ACETYLTRANSFERASE C18B11.09C-RELATED"/>
    <property type="match status" value="1"/>
</dbReference>
<keyword evidence="2 3" id="KW-0808">Transferase</keyword>
<dbReference type="GO" id="GO:0008374">
    <property type="term" value="F:O-acyltransferase activity"/>
    <property type="evidence" value="ECO:0007669"/>
    <property type="project" value="TreeGrafter"/>
</dbReference>
<reference evidence="3 4" key="1">
    <citation type="submission" date="2018-05" db="EMBL/GenBank/DDBJ databases">
        <title>Polaribacter aquimarinus sp. nov., isolated from sediment in a sediment of sea.</title>
        <authorList>
            <person name="Lu D."/>
        </authorList>
    </citation>
    <scope>NUCLEOTIDE SEQUENCE [LARGE SCALE GENOMIC DNA]</scope>
    <source>
        <strain evidence="3 4">ZY113</strain>
    </source>
</reference>